<comment type="caution">
    <text evidence="3">The sequence shown here is derived from an EMBL/GenBank/DDBJ whole genome shotgun (WGS) entry which is preliminary data.</text>
</comment>
<dbReference type="GO" id="GO:0008233">
    <property type="term" value="F:peptidase activity"/>
    <property type="evidence" value="ECO:0007669"/>
    <property type="project" value="UniProtKB-KW"/>
</dbReference>
<gene>
    <name evidence="3" type="ORF">H8E79_05125</name>
</gene>
<evidence type="ECO:0000313" key="4">
    <source>
        <dbReference type="Proteomes" id="UP000599024"/>
    </source>
</evidence>
<accession>A0A8J6NAM3</accession>
<dbReference type="Pfam" id="PF14343">
    <property type="entry name" value="PrcB_C"/>
    <property type="match status" value="1"/>
</dbReference>
<dbReference type="InterPro" id="IPR025748">
    <property type="entry name" value="PrcB_C_dom"/>
</dbReference>
<organism evidence="3 4">
    <name type="scientific">Candidatus Desulfatifera sulfidica</name>
    <dbReference type="NCBI Taxonomy" id="2841691"/>
    <lineage>
        <taxon>Bacteria</taxon>
        <taxon>Pseudomonadati</taxon>
        <taxon>Thermodesulfobacteriota</taxon>
        <taxon>Desulfobulbia</taxon>
        <taxon>Desulfobulbales</taxon>
        <taxon>Desulfobulbaceae</taxon>
        <taxon>Candidatus Desulfatifera</taxon>
    </lineage>
</organism>
<feature type="chain" id="PRO_5035259851" evidence="1">
    <location>
        <begin position="22"/>
        <end position="170"/>
    </location>
</feature>
<sequence>MMRIISLCFLMCFGVAGCANSGGLEKAPREIEIVQLYASSICSGQAQSSGVILIEEPQAYALLEQSLAGRFLNDAGRRLPVVDFNQDIVLVLTMGQQISSGYTLELSHEPIHFRGDTLLLSVLWREPASEMMTAQILTSPCLVLQLGRGLYRKIKVIDQDGHVRGLVGEL</sequence>
<keyword evidence="3" id="KW-0378">Hydrolase</keyword>
<evidence type="ECO:0000313" key="3">
    <source>
        <dbReference type="EMBL" id="MBC8208530.1"/>
    </source>
</evidence>
<dbReference type="AlphaFoldDB" id="A0A8J6NAM3"/>
<evidence type="ECO:0000259" key="2">
    <source>
        <dbReference type="Pfam" id="PF14343"/>
    </source>
</evidence>
<dbReference type="GO" id="GO:0006508">
    <property type="term" value="P:proteolysis"/>
    <property type="evidence" value="ECO:0007669"/>
    <property type="project" value="UniProtKB-KW"/>
</dbReference>
<keyword evidence="1" id="KW-0732">Signal</keyword>
<feature type="domain" description="PrcB C-terminal" evidence="2">
    <location>
        <begin position="89"/>
        <end position="145"/>
    </location>
</feature>
<dbReference type="Proteomes" id="UP000599024">
    <property type="component" value="Unassembled WGS sequence"/>
</dbReference>
<dbReference type="EMBL" id="JACNLK010000044">
    <property type="protein sequence ID" value="MBC8208530.1"/>
    <property type="molecule type" value="Genomic_DNA"/>
</dbReference>
<dbReference type="PROSITE" id="PS51257">
    <property type="entry name" value="PROKAR_LIPOPROTEIN"/>
    <property type="match status" value="1"/>
</dbReference>
<reference evidence="3 4" key="1">
    <citation type="submission" date="2020-08" db="EMBL/GenBank/DDBJ databases">
        <title>Bridging the membrane lipid divide: bacteria of the FCB group superphylum have the potential to synthesize archaeal ether lipids.</title>
        <authorList>
            <person name="Villanueva L."/>
            <person name="Von Meijenfeldt F.A.B."/>
            <person name="Westbye A.B."/>
            <person name="Yadav S."/>
            <person name="Hopmans E.C."/>
            <person name="Dutilh B.E."/>
            <person name="Sinninghe Damste J.S."/>
        </authorList>
    </citation>
    <scope>NUCLEOTIDE SEQUENCE [LARGE SCALE GENOMIC DNA]</scope>
    <source>
        <strain evidence="3">NIOZ-UU81</strain>
    </source>
</reference>
<proteinExistence type="predicted"/>
<evidence type="ECO:0000256" key="1">
    <source>
        <dbReference type="SAM" id="SignalP"/>
    </source>
</evidence>
<keyword evidence="3" id="KW-0645">Protease</keyword>
<feature type="signal peptide" evidence="1">
    <location>
        <begin position="1"/>
        <end position="21"/>
    </location>
</feature>
<protein>
    <submittedName>
        <fullName evidence="3">Protease complex subunit PrcB family protein</fullName>
    </submittedName>
</protein>
<name>A0A8J6NAM3_9BACT</name>